<evidence type="ECO:0000256" key="3">
    <source>
        <dbReference type="ARBA" id="ARBA00022475"/>
    </source>
</evidence>
<keyword evidence="10 13" id="KW-0675">Receptor</keyword>
<dbReference type="SMART" id="SM00365">
    <property type="entry name" value="LRR_SD22"/>
    <property type="match status" value="8"/>
</dbReference>
<evidence type="ECO:0000313" key="13">
    <source>
        <dbReference type="EMBL" id="KAK7856855.1"/>
    </source>
</evidence>
<name>A0AAW0LZM2_QUESU</name>
<evidence type="ECO:0000256" key="12">
    <source>
        <dbReference type="SAM" id="Phobius"/>
    </source>
</evidence>
<keyword evidence="8 12" id="KW-1133">Transmembrane helix</keyword>
<reference evidence="13" key="2">
    <citation type="journal article" date="2018" name="Sci. Data">
        <title>The draft genome sequence of cork oak.</title>
        <authorList>
            <person name="Ramos A.M."/>
            <person name="Usie A."/>
            <person name="Barbosa P."/>
            <person name="Barros P.M."/>
            <person name="Capote T."/>
            <person name="Chaves I."/>
            <person name="Simoes F."/>
            <person name="Abreu I."/>
            <person name="Carrasquinho I."/>
            <person name="Faro C."/>
            <person name="Guimaraes J.B."/>
            <person name="Mendonca D."/>
            <person name="Nobrega F."/>
            <person name="Rodrigues L."/>
            <person name="Saibo N.J.M."/>
            <person name="Varela M.C."/>
            <person name="Egas C."/>
            <person name="Matos J."/>
            <person name="Miguel C.M."/>
            <person name="Oliveira M.M."/>
            <person name="Ricardo C.P."/>
            <person name="Goncalves S."/>
        </authorList>
    </citation>
    <scope>NUCLEOTIDE SEQUENCE [LARGE SCALE GENOMIC DNA]</scope>
    <source>
        <strain evidence="13">HL8</strain>
    </source>
</reference>
<dbReference type="PANTHER" id="PTHR48063:SF101">
    <property type="entry name" value="LRR RECEPTOR-LIKE SERINE_THREONINE-PROTEIN KINASE FLS2"/>
    <property type="match status" value="1"/>
</dbReference>
<dbReference type="Gene3D" id="3.80.10.10">
    <property type="entry name" value="Ribonuclease Inhibitor"/>
    <property type="match status" value="4"/>
</dbReference>
<keyword evidence="11" id="KW-0325">Glycoprotein</keyword>
<evidence type="ECO:0000256" key="10">
    <source>
        <dbReference type="ARBA" id="ARBA00023170"/>
    </source>
</evidence>
<dbReference type="InterPro" id="IPR001611">
    <property type="entry name" value="Leu-rich_rpt"/>
</dbReference>
<dbReference type="FunFam" id="3.80.10.10:FF:000213">
    <property type="entry name" value="Tyrosine-sulfated glycopeptide receptor 1"/>
    <property type="match status" value="2"/>
</dbReference>
<keyword evidence="7" id="KW-0677">Repeat</keyword>
<reference evidence="13" key="1">
    <citation type="submission" date="2017-12" db="EMBL/GenBank/DDBJ databases">
        <authorList>
            <person name="Barbosa P."/>
            <person name="Usie A."/>
            <person name="Ramos A.M."/>
        </authorList>
    </citation>
    <scope>NUCLEOTIDE SEQUENCE</scope>
    <source>
        <strain evidence="13">HL8</strain>
        <tissue evidence="13">Leaves</tissue>
    </source>
</reference>
<dbReference type="AlphaFoldDB" id="A0AAW0LZM2"/>
<organism evidence="13">
    <name type="scientific">Quercus suber</name>
    <name type="common">Cork oak</name>
    <dbReference type="NCBI Taxonomy" id="58331"/>
    <lineage>
        <taxon>Eukaryota</taxon>
        <taxon>Viridiplantae</taxon>
        <taxon>Streptophyta</taxon>
        <taxon>Embryophyta</taxon>
        <taxon>Tracheophyta</taxon>
        <taxon>Spermatophyta</taxon>
        <taxon>Magnoliopsida</taxon>
        <taxon>eudicotyledons</taxon>
        <taxon>Gunneridae</taxon>
        <taxon>Pentapetalae</taxon>
        <taxon>rosids</taxon>
        <taxon>fabids</taxon>
        <taxon>Fagales</taxon>
        <taxon>Fagaceae</taxon>
        <taxon>Quercus</taxon>
    </lineage>
</organism>
<evidence type="ECO:0000256" key="7">
    <source>
        <dbReference type="ARBA" id="ARBA00022737"/>
    </source>
</evidence>
<evidence type="ECO:0000256" key="4">
    <source>
        <dbReference type="ARBA" id="ARBA00022614"/>
    </source>
</evidence>
<dbReference type="SMART" id="SM00369">
    <property type="entry name" value="LRR_TYP"/>
    <property type="match status" value="11"/>
</dbReference>
<keyword evidence="4" id="KW-0433">Leucine-rich repeat</keyword>
<comment type="caution">
    <text evidence="13">The sequence shown here is derived from an EMBL/GenBank/DDBJ whole genome shotgun (WGS) entry which is preliminary data.</text>
</comment>
<keyword evidence="5 12" id="KW-0812">Transmembrane</keyword>
<feature type="transmembrane region" description="Helical" evidence="12">
    <location>
        <begin position="329"/>
        <end position="350"/>
    </location>
</feature>
<dbReference type="EMBL" id="PKMF04000032">
    <property type="protein sequence ID" value="KAK7856855.1"/>
    <property type="molecule type" value="Genomic_DNA"/>
</dbReference>
<dbReference type="PANTHER" id="PTHR48063">
    <property type="entry name" value="LRR RECEPTOR-LIKE KINASE"/>
    <property type="match status" value="1"/>
</dbReference>
<evidence type="ECO:0000256" key="2">
    <source>
        <dbReference type="ARBA" id="ARBA00009592"/>
    </source>
</evidence>
<comment type="subcellular location">
    <subcellularLocation>
        <location evidence="1">Cell membrane</location>
        <topology evidence="1">Single-pass type I membrane protein</topology>
    </subcellularLocation>
</comment>
<dbReference type="InterPro" id="IPR032675">
    <property type="entry name" value="LRR_dom_sf"/>
</dbReference>
<feature type="transmembrane region" description="Helical" evidence="12">
    <location>
        <begin position="391"/>
        <end position="412"/>
    </location>
</feature>
<dbReference type="Pfam" id="PF13855">
    <property type="entry name" value="LRR_8"/>
    <property type="match status" value="3"/>
</dbReference>
<comment type="similarity">
    <text evidence="2">Belongs to the RLP family.</text>
</comment>
<dbReference type="FunFam" id="3.80.10.10:FF:001347">
    <property type="entry name" value="LRR receptor-like serine/threonine-protein kinase GSO2"/>
    <property type="match status" value="1"/>
</dbReference>
<dbReference type="PRINTS" id="PR00019">
    <property type="entry name" value="LEURICHRPT"/>
</dbReference>
<evidence type="ECO:0000256" key="6">
    <source>
        <dbReference type="ARBA" id="ARBA00022729"/>
    </source>
</evidence>
<evidence type="ECO:0000256" key="1">
    <source>
        <dbReference type="ARBA" id="ARBA00004251"/>
    </source>
</evidence>
<gene>
    <name evidence="13" type="primary">EIX2_57</name>
    <name evidence="13" type="ORF">CFP56_020956</name>
</gene>
<reference evidence="13" key="3">
    <citation type="submission" date="2023-07" db="EMBL/GenBank/DDBJ databases">
        <title>An improved reference 1 genome and first organelle genomes of Quercus suber.</title>
        <authorList>
            <consortium name="Genosuber Consortium"/>
            <person name="Usie A."/>
            <person name="Serra O."/>
            <person name="Barros P."/>
        </authorList>
    </citation>
    <scope>NUCLEOTIDE SEQUENCE</scope>
    <source>
        <strain evidence="13">HL8</strain>
        <tissue evidence="13">Leaves</tissue>
    </source>
</reference>
<dbReference type="SUPFAM" id="SSF52047">
    <property type="entry name" value="RNI-like"/>
    <property type="match status" value="1"/>
</dbReference>
<keyword evidence="3" id="KW-1003">Cell membrane</keyword>
<keyword evidence="6" id="KW-0732">Signal</keyword>
<proteinExistence type="inferred from homology"/>
<protein>
    <submittedName>
        <fullName evidence="13">Receptor-like protein eix2</fullName>
    </submittedName>
</protein>
<evidence type="ECO:0000256" key="9">
    <source>
        <dbReference type="ARBA" id="ARBA00023136"/>
    </source>
</evidence>
<evidence type="ECO:0000256" key="5">
    <source>
        <dbReference type="ARBA" id="ARBA00022692"/>
    </source>
</evidence>
<dbReference type="SUPFAM" id="SSF52058">
    <property type="entry name" value="L domain-like"/>
    <property type="match status" value="2"/>
</dbReference>
<evidence type="ECO:0000256" key="11">
    <source>
        <dbReference type="ARBA" id="ARBA00023180"/>
    </source>
</evidence>
<dbReference type="GO" id="GO:0005886">
    <property type="term" value="C:plasma membrane"/>
    <property type="evidence" value="ECO:0007669"/>
    <property type="project" value="UniProtKB-SubCell"/>
</dbReference>
<dbReference type="Pfam" id="PF00560">
    <property type="entry name" value="LRR_1"/>
    <property type="match status" value="11"/>
</dbReference>
<evidence type="ECO:0000256" key="8">
    <source>
        <dbReference type="ARBA" id="ARBA00022989"/>
    </source>
</evidence>
<sequence length="1268" mass="140762">MNLSHNVISGHVPNLSWEFSFYPIIDLSSNKLEGQIPRFFLKRYIWIFPTICFQSKSNPYVHSVGSLLGIETLDLSNNIFSGEPPPSLKNCTKLRFINLQNNIFSGEIPKWLGSNHPNLIVLALNQISGRIPKSLKDIIALTQKWTPNSTITHSYINYLSPNSFSSSSYDHHAIWIEYEYKSILGLLKSIDLSSNKLIGAIPSEIVELNGLISLNLSRNLLIGKIPSEIGLLHSLEVLDLSKNQLCGGIPSSISLINSLSSSNLSNNNLSGKIPIGSQLNTFNAIAYEGNPNLCGFPLPKKCSREDTTQNLVVNTGSGHAGIQKEEDGFVTLGFYVSLTLGFVVGFWGVVGTMLLNNFKDKLFVTEAVIMILTLAAKSMRDKLFSRLNKTLLMTMAFFLLGAPIKIVAHGVGSGVATKQAMSSCSISIPRPFPQGICESQIPEIIGSLSNLRHLDLFYAKFGRNIPFQLGNLSNLQYLDLGLNNFDKPEKLEWLSQLSSLKYLDMSTVNLSKVYNWPHVVNKLPYLTSLFLYSCNLPNIFSIPLVNSSTSLDVLQLSDNNLTCSSSVLQWLFKSNTSVVELDLSSNQFQGLIPNAFSRINSLAHLYLRSNEFEGEIPKAFGGMCNLKTLDLSRNYLSGQLLDFILNLTQCGNHSLEVLNLEQNQIMGSLPDLTTFPSLKVLSLSQNHLNGAIPVSLGKLSNLEGLYLRHNSLEGVISKAHFSKLTKLKYLDLSNTSLVFNINSDWVPPFQLKVIGLRSCQLGPRFPKWLQTQKNYNWLDISNSGISDTLSNLDLVFSPQLEYMNLSYNQISGQIPNLSLEFTFSPNVDLSSNKLRGRIPQFLFESGYLDLSKNMLSGPIFSLCEVQNGNLHFLDLSNNQLSRRIPDSCWMHLEELVILNLANNHFHGTIPSSVGFLHEIVTLDLSNNNFSGILPSSLKNCTGLIFFNLNQNHLSGQIPMWLGISHPNLVVLILRSNFFYGAIPTHLCYLAHLQILDLALNQISGSMPNCLNNLTALTQKGSPNATITHYYTISSKSLFYMLYADHMLFMWKGKEHEYKNILGLLKSIDLSSNNLTGRIPREIVELVGLVSLNLSRNRLTGQITSEIDMLQSLDALDLSKNQLSGGIPSSLSHIDRLSVLDLSNNNLSGKIPTNPQLDTFSAFSYEGNPNLCGAPLPKKCPGEEIAQNPAMNRSREHAGMQDDKEGFISVGFYVSVALGFIAGFWGVVGTLVLNMSLRVAYFRFLNNFNDGLRVAISVNMARVQRQLQN</sequence>
<dbReference type="InterPro" id="IPR046956">
    <property type="entry name" value="RLP23-like"/>
</dbReference>
<keyword evidence="9 12" id="KW-0472">Membrane</keyword>
<accession>A0AAW0LZM2</accession>
<dbReference type="InterPro" id="IPR003591">
    <property type="entry name" value="Leu-rich_rpt_typical-subtyp"/>
</dbReference>
<dbReference type="PROSITE" id="PS51450">
    <property type="entry name" value="LRR"/>
    <property type="match status" value="5"/>
</dbReference>
<feature type="transmembrane region" description="Helical" evidence="12">
    <location>
        <begin position="1209"/>
        <end position="1232"/>
    </location>
</feature>